<evidence type="ECO:0000313" key="3">
    <source>
        <dbReference type="Proteomes" id="UP001159363"/>
    </source>
</evidence>
<accession>A0ABQ9GAH2</accession>
<dbReference type="PANTHER" id="PTHR36688">
    <property type="entry name" value="ENDO/EXONUCLEASE/PHOSPHATASE DOMAIN-CONTAINING PROTEIN"/>
    <property type="match status" value="1"/>
</dbReference>
<dbReference type="Proteomes" id="UP001159363">
    <property type="component" value="Chromosome 13"/>
</dbReference>
<proteinExistence type="predicted"/>
<reference evidence="2 3" key="1">
    <citation type="submission" date="2023-02" db="EMBL/GenBank/DDBJ databases">
        <title>LHISI_Scaffold_Assembly.</title>
        <authorList>
            <person name="Stuart O.P."/>
            <person name="Cleave R."/>
            <person name="Magrath M.J.L."/>
            <person name="Mikheyev A.S."/>
        </authorList>
    </citation>
    <scope>NUCLEOTIDE SEQUENCE [LARGE SCALE GENOMIC DNA]</scope>
    <source>
        <strain evidence="2">Daus_M_001</strain>
        <tissue evidence="2">Leg muscle</tissue>
    </source>
</reference>
<dbReference type="InterPro" id="IPR052560">
    <property type="entry name" value="RdDP_mobile_element"/>
</dbReference>
<gene>
    <name evidence="2" type="ORF">PR048_029939</name>
</gene>
<comment type="caution">
    <text evidence="2">The sequence shown here is derived from an EMBL/GenBank/DDBJ whole genome shotgun (WGS) entry which is preliminary data.</text>
</comment>
<dbReference type="SUPFAM" id="SSF56672">
    <property type="entry name" value="DNA/RNA polymerases"/>
    <property type="match status" value="1"/>
</dbReference>
<protein>
    <recommendedName>
        <fullName evidence="1">Reverse transcriptase domain-containing protein</fullName>
    </recommendedName>
</protein>
<evidence type="ECO:0000313" key="2">
    <source>
        <dbReference type="EMBL" id="KAJ8868423.1"/>
    </source>
</evidence>
<dbReference type="PROSITE" id="PS50878">
    <property type="entry name" value="RT_POL"/>
    <property type="match status" value="1"/>
</dbReference>
<dbReference type="Pfam" id="PF00078">
    <property type="entry name" value="RVT_1"/>
    <property type="match status" value="1"/>
</dbReference>
<dbReference type="EMBL" id="JARBHB010000014">
    <property type="protein sequence ID" value="KAJ8868423.1"/>
    <property type="molecule type" value="Genomic_DNA"/>
</dbReference>
<dbReference type="InterPro" id="IPR000477">
    <property type="entry name" value="RT_dom"/>
</dbReference>
<dbReference type="InterPro" id="IPR043502">
    <property type="entry name" value="DNA/RNA_pol_sf"/>
</dbReference>
<sequence length="234" mass="27050">MSQKKSYITGYNKNIDSNHVLPDYQFGFRAKHSTTHQFTRITEHITNAFDKKQYTAVVFLDIKKAFDCVWHEVLLHKLNSIYIADCYLHTIASYLHSHKFFTHLPGATSQCRNIQAGIPQRSILGSSHFNVYLYDFPTARRALIDCYADDTMLFASSTRAYLTERKLEAIFFTRHITPAGLRNPQLFGTDINYKTTVQYLGVCMDNTINREQTCYNKVAAAYARMSKLYQLLNV</sequence>
<evidence type="ECO:0000259" key="1">
    <source>
        <dbReference type="PROSITE" id="PS50878"/>
    </source>
</evidence>
<feature type="domain" description="Reverse transcriptase" evidence="1">
    <location>
        <begin position="1"/>
        <end position="204"/>
    </location>
</feature>
<organism evidence="2 3">
    <name type="scientific">Dryococelus australis</name>
    <dbReference type="NCBI Taxonomy" id="614101"/>
    <lineage>
        <taxon>Eukaryota</taxon>
        <taxon>Metazoa</taxon>
        <taxon>Ecdysozoa</taxon>
        <taxon>Arthropoda</taxon>
        <taxon>Hexapoda</taxon>
        <taxon>Insecta</taxon>
        <taxon>Pterygota</taxon>
        <taxon>Neoptera</taxon>
        <taxon>Polyneoptera</taxon>
        <taxon>Phasmatodea</taxon>
        <taxon>Verophasmatodea</taxon>
        <taxon>Anareolatae</taxon>
        <taxon>Phasmatidae</taxon>
        <taxon>Eurycanthinae</taxon>
        <taxon>Dryococelus</taxon>
    </lineage>
</organism>
<name>A0ABQ9GAH2_9NEOP</name>
<keyword evidence="3" id="KW-1185">Reference proteome</keyword>
<dbReference type="PANTHER" id="PTHR36688:SF1">
    <property type="entry name" value="ENDONUCLEASE_EXONUCLEASE_PHOSPHATASE DOMAIN-CONTAINING PROTEIN"/>
    <property type="match status" value="1"/>
</dbReference>